<dbReference type="Proteomes" id="UP000078240">
    <property type="component" value="Unassembled WGS sequence"/>
</dbReference>
<evidence type="ECO:0000256" key="1">
    <source>
        <dbReference type="SAM" id="MobiDB-lite"/>
    </source>
</evidence>
<name>A0A179GM33_PURLI</name>
<dbReference type="EMBL" id="LSBH01000005">
    <property type="protein sequence ID" value="OAQ78957.1"/>
    <property type="molecule type" value="Genomic_DNA"/>
</dbReference>
<comment type="caution">
    <text evidence="2">The sequence shown here is derived from an EMBL/GenBank/DDBJ whole genome shotgun (WGS) entry which is preliminary data.</text>
</comment>
<reference evidence="2 3" key="1">
    <citation type="submission" date="2016-01" db="EMBL/GenBank/DDBJ databases">
        <title>Biosynthesis of antibiotic leucinostatins and their inhibition on Phytophthora in bio-control Purpureocillium lilacinum.</title>
        <authorList>
            <person name="Wang G."/>
            <person name="Liu Z."/>
            <person name="Lin R."/>
            <person name="Li E."/>
            <person name="Mao Z."/>
            <person name="Ling J."/>
            <person name="Yin W."/>
            <person name="Xie B."/>
        </authorList>
    </citation>
    <scope>NUCLEOTIDE SEQUENCE [LARGE SCALE GENOMIC DNA]</scope>
    <source>
        <strain evidence="2">PLBJ-1</strain>
    </source>
</reference>
<organism evidence="2 3">
    <name type="scientific">Purpureocillium lilacinum</name>
    <name type="common">Paecilomyces lilacinus</name>
    <dbReference type="NCBI Taxonomy" id="33203"/>
    <lineage>
        <taxon>Eukaryota</taxon>
        <taxon>Fungi</taxon>
        <taxon>Dikarya</taxon>
        <taxon>Ascomycota</taxon>
        <taxon>Pezizomycotina</taxon>
        <taxon>Sordariomycetes</taxon>
        <taxon>Hypocreomycetidae</taxon>
        <taxon>Hypocreales</taxon>
        <taxon>Ophiocordycipitaceae</taxon>
        <taxon>Purpureocillium</taxon>
    </lineage>
</organism>
<evidence type="ECO:0000313" key="3">
    <source>
        <dbReference type="Proteomes" id="UP000078240"/>
    </source>
</evidence>
<protein>
    <submittedName>
        <fullName evidence="2">Uncharacterized protein</fullName>
    </submittedName>
</protein>
<sequence>MAWTPAGRSYGHQDPCQASSRIQRHTPRHLASWCIPCATQPGKADITSSASRQQSSMNPIPTSYYVCIQENAPSQQSIPLPAHRAHPRSLSFVLLKPCRQTKREKRDRTTATGHYRPPKPTQDRKMPKKKAHKYKDAGRAPLP</sequence>
<gene>
    <name evidence="2" type="ORF">VFPBJ_07078</name>
</gene>
<accession>A0A179GM33</accession>
<feature type="region of interest" description="Disordered" evidence="1">
    <location>
        <begin position="96"/>
        <end position="143"/>
    </location>
</feature>
<evidence type="ECO:0000313" key="2">
    <source>
        <dbReference type="EMBL" id="OAQ78957.1"/>
    </source>
</evidence>
<proteinExistence type="predicted"/>
<feature type="compositionally biased region" description="Basic and acidic residues" evidence="1">
    <location>
        <begin position="134"/>
        <end position="143"/>
    </location>
</feature>
<feature type="region of interest" description="Disordered" evidence="1">
    <location>
        <begin position="1"/>
        <end position="20"/>
    </location>
</feature>
<dbReference type="AlphaFoldDB" id="A0A179GM33"/>